<name>A0ABX2KWS7_9PROT</name>
<dbReference type="EMBL" id="WHOR01000066">
    <property type="protein sequence ID" value="NUB19792.1"/>
    <property type="molecule type" value="Genomic_DNA"/>
</dbReference>
<protein>
    <recommendedName>
        <fullName evidence="3">Concanavalin A-like lectin/glucanase superfamily protein</fullName>
    </recommendedName>
</protein>
<organism evidence="1 2">
    <name type="scientific">Azospirillum formosense</name>
    <dbReference type="NCBI Taxonomy" id="861533"/>
    <lineage>
        <taxon>Bacteria</taxon>
        <taxon>Pseudomonadati</taxon>
        <taxon>Pseudomonadota</taxon>
        <taxon>Alphaproteobacteria</taxon>
        <taxon>Rhodospirillales</taxon>
        <taxon>Azospirillaceae</taxon>
        <taxon>Azospirillum</taxon>
    </lineage>
</organism>
<comment type="caution">
    <text evidence="1">The sequence shown here is derived from an EMBL/GenBank/DDBJ whole genome shotgun (WGS) entry which is preliminary data.</text>
</comment>
<gene>
    <name evidence="1" type="ORF">GBZ26_11275</name>
</gene>
<keyword evidence="2" id="KW-1185">Reference proteome</keyword>
<evidence type="ECO:0000313" key="1">
    <source>
        <dbReference type="EMBL" id="NUB19792.1"/>
    </source>
</evidence>
<reference evidence="1 2" key="1">
    <citation type="submission" date="2019-10" db="EMBL/GenBank/DDBJ databases">
        <title>Genome sequence of Azospirillum formosense CC-Nfb-7.</title>
        <authorList>
            <person name="Ambrosini A."/>
            <person name="Sant'Anna F.H."/>
            <person name="Cassan F.D."/>
            <person name="Souza E.M."/>
            <person name="Passaglia L.M.P."/>
        </authorList>
    </citation>
    <scope>NUCLEOTIDE SEQUENCE [LARGE SCALE GENOMIC DNA]</scope>
    <source>
        <strain evidence="1 2">CC-NFb-7</strain>
    </source>
</reference>
<sequence>MANALFGYGNLLDLPATVLTCGSQRSNLPVSNLADPDPQRPWVTMGATQDWVHADFGSPQSLRLLGLFGALLTSTAQVRWRLGTAPLFDDPILRQSFTDGSEIDPRFVVARAGATATRFNAAGELETVPANTPRVDYGWYTLTDAGGQDWAATPAPNLLTAPEAFSASPWFGSLSVTSNAGGAPDGTVTADRLAKVSASSGYRSYPFSPSSTAMHAASVYLKVPAGSLPVRLLLVRSSPYVVIAQKTANVTTAWQRFDLVGAPLDLTSHQFVIDGGLLAVGDAFDAWGAKLEVGATATGYQPVTPACRGLLIEPARTNFLLRSTELDHPVWGKTRLSVIANAARAPDGTVSADMLVEDTSVALTHELVQSVSGPGTYCFSALLKAGTRRRAQLVVYNPTDGNMGASTFDLTAGAVVAGSHASAQIKKWADGWYLCSIVITCTAPSQYFLRPDNGSTVYYTGDGVSGFYAWGVQAESGTEPTSRIPTTTAAVTRNADNVTVVLSSVPGWSTAAGTLFADAMIPASGGQTRVLASLNDASTNNRVTLGVNQALTDTVYRISVGGVAYDPAAQPAPGAGAGLRMALAWAAGSASATINGAAPVGSSLVAAPAVTTLEIGAQQGGLQLTGYIRRIALYSKRLSNAQLQSLTGPDQTAIVADVLDTGWTDAKVAEGYWSTLHLLGSTVAARYLRVDIDDPGRATETVNGQAPGDLIVGRMVAMPVEQPLRNFSYPVNERFVPMDTKQRGRRSGAVSVDPGPSYREISFGYEALGQEDARGTFKEFLRRVGIREQLVFIPDPGSIYQPTEAILGRRAESTPMTWANFAMWSHQMTIEEDPALGA</sequence>
<dbReference type="RefSeq" id="WP_174438917.1">
    <property type="nucleotide sequence ID" value="NZ_BAABCC010000004.1"/>
</dbReference>
<evidence type="ECO:0000313" key="2">
    <source>
        <dbReference type="Proteomes" id="UP000639419"/>
    </source>
</evidence>
<dbReference type="Proteomes" id="UP000639419">
    <property type="component" value="Unassembled WGS sequence"/>
</dbReference>
<evidence type="ECO:0008006" key="3">
    <source>
        <dbReference type="Google" id="ProtNLM"/>
    </source>
</evidence>
<proteinExistence type="predicted"/>
<accession>A0ABX2KWS7</accession>